<dbReference type="Gramene" id="TRITD6Av1G016420.1">
    <property type="protein sequence ID" value="TRITD6Av1G016420.1"/>
    <property type="gene ID" value="TRITD6Av1G016420"/>
</dbReference>
<keyword evidence="3" id="KW-0812">Transmembrane</keyword>
<feature type="domain" description="Disease resistance R13L4/SHOC-2-like LRR" evidence="5">
    <location>
        <begin position="154"/>
        <end position="254"/>
    </location>
</feature>
<gene>
    <name evidence="6" type="ORF">TRITD_6Av1G016420</name>
</gene>
<keyword evidence="2" id="KW-0611">Plant defense</keyword>
<protein>
    <submittedName>
        <fullName evidence="6">Uncharacterized protein</fullName>
    </submittedName>
</protein>
<sequence>MNKEFEMIQTVLASSYEGLPYYLKVCFLYLSIFPEDHRIRWSRLVRRWIAEGYSRRIRDKTAVETGNSYITELINRSMVRPLQGDGIASGRKGFLDVHDLIRDIAISKATEESLVFTLDEGCDLNTQGKIRHLAVSSRWKRDKDAFESTLDLSHLRSLTVFGRLEAFFISDKMRLLRILDLEDTKGLTDQHLHQIGKLVHLIYLSLRGCDGNLRLPDSLGNLRHLQTLDVRDVRIINLPRTIIKLDKLRYLLVGFVPRNDYKETGEWVCMERIGWARDFLDETLEHIRAIFLHVHYAIYYQIRRGSLCIRVRSLCFCCLLLLLFSPFWLPVCLCYLMFLPGRFLWVLARDGCAGVPAYFMGIDPSGVKFPRGTRNLKSLHTVGVVNIDGENAILKELQDLTELRKLRVTGLNKKNRRSFCSAIANLKFLESLFVRSEGNPGLSDFLDGLSEPPNNLQSLKLYGNLVKLPAWVEKLTNLVKMELRSSCLSGEEVGTTLQVLGKLPNLAILRLLRGSFEGQELCFSFKENAFPSLKVLSLDVPWGIKLVKFEDAAATNKIELLHVDFHSHDPMEKASMFSGLPSLPSLKEVVLSHATKRFMDGLRAQFAGKTNQPILKVKSQLD</sequence>
<evidence type="ECO:0000256" key="2">
    <source>
        <dbReference type="ARBA" id="ARBA00022821"/>
    </source>
</evidence>
<dbReference type="GO" id="GO:0009626">
    <property type="term" value="P:plant-type hypersensitive response"/>
    <property type="evidence" value="ECO:0007669"/>
    <property type="project" value="UniProtKB-ARBA"/>
</dbReference>
<dbReference type="AlphaFoldDB" id="A0A9R0XU43"/>
<keyword evidence="3" id="KW-1133">Transmembrane helix</keyword>
<evidence type="ECO:0000256" key="3">
    <source>
        <dbReference type="SAM" id="Phobius"/>
    </source>
</evidence>
<reference evidence="6 7" key="1">
    <citation type="submission" date="2017-09" db="EMBL/GenBank/DDBJ databases">
        <authorList>
            <consortium name="International Durum Wheat Genome Sequencing Consortium (IDWGSC)"/>
            <person name="Milanesi L."/>
        </authorList>
    </citation>
    <scope>NUCLEOTIDE SEQUENCE [LARGE SCALE GENOMIC DNA]</scope>
    <source>
        <strain evidence="7">cv. Svevo</strain>
    </source>
</reference>
<dbReference type="InterPro" id="IPR055414">
    <property type="entry name" value="LRR_R13L4/SHOC2-like"/>
</dbReference>
<keyword evidence="7" id="KW-1185">Reference proteome</keyword>
<dbReference type="Pfam" id="PF23559">
    <property type="entry name" value="WHD_DRP"/>
    <property type="match status" value="1"/>
</dbReference>
<evidence type="ECO:0000259" key="5">
    <source>
        <dbReference type="Pfam" id="PF23598"/>
    </source>
</evidence>
<dbReference type="EMBL" id="LT934121">
    <property type="protein sequence ID" value="VAI42560.1"/>
    <property type="molecule type" value="Genomic_DNA"/>
</dbReference>
<evidence type="ECO:0000256" key="1">
    <source>
        <dbReference type="ARBA" id="ARBA00022737"/>
    </source>
</evidence>
<dbReference type="InterPro" id="IPR036388">
    <property type="entry name" value="WH-like_DNA-bd_sf"/>
</dbReference>
<dbReference type="PANTHER" id="PTHR23155:SF1114">
    <property type="entry name" value="OS02G0475500 PROTEIN"/>
    <property type="match status" value="1"/>
</dbReference>
<evidence type="ECO:0000259" key="4">
    <source>
        <dbReference type="Pfam" id="PF23559"/>
    </source>
</evidence>
<dbReference type="Proteomes" id="UP000324705">
    <property type="component" value="Chromosome 6A"/>
</dbReference>
<dbReference type="Pfam" id="PF23598">
    <property type="entry name" value="LRR_14"/>
    <property type="match status" value="2"/>
</dbReference>
<accession>A0A9R0XU43</accession>
<feature type="domain" description="Disease resistance R13L4/SHOC-2-like LRR" evidence="5">
    <location>
        <begin position="366"/>
        <end position="593"/>
    </location>
</feature>
<dbReference type="InterPro" id="IPR032675">
    <property type="entry name" value="LRR_dom_sf"/>
</dbReference>
<dbReference type="FunFam" id="1.10.10.10:FF:000322">
    <property type="entry name" value="Probable disease resistance protein At1g63360"/>
    <property type="match status" value="1"/>
</dbReference>
<dbReference type="GO" id="GO:0042742">
    <property type="term" value="P:defense response to bacterium"/>
    <property type="evidence" value="ECO:0007669"/>
    <property type="project" value="UniProtKB-ARBA"/>
</dbReference>
<evidence type="ECO:0000313" key="7">
    <source>
        <dbReference type="Proteomes" id="UP000324705"/>
    </source>
</evidence>
<name>A0A9R0XU43_TRITD</name>
<feature type="transmembrane region" description="Helical" evidence="3">
    <location>
        <begin position="313"/>
        <end position="338"/>
    </location>
</feature>
<dbReference type="InterPro" id="IPR044974">
    <property type="entry name" value="Disease_R_plants"/>
</dbReference>
<dbReference type="Gene3D" id="1.10.10.10">
    <property type="entry name" value="Winged helix-like DNA-binding domain superfamily/Winged helix DNA-binding domain"/>
    <property type="match status" value="1"/>
</dbReference>
<keyword evidence="1" id="KW-0677">Repeat</keyword>
<dbReference type="InterPro" id="IPR058922">
    <property type="entry name" value="WHD_DRP"/>
</dbReference>
<keyword evidence="3" id="KW-0472">Membrane</keyword>
<dbReference type="Gene3D" id="3.80.10.10">
    <property type="entry name" value="Ribonuclease Inhibitor"/>
    <property type="match status" value="2"/>
</dbReference>
<proteinExistence type="predicted"/>
<organism evidence="6 7">
    <name type="scientific">Triticum turgidum subsp. durum</name>
    <name type="common">Durum wheat</name>
    <name type="synonym">Triticum durum</name>
    <dbReference type="NCBI Taxonomy" id="4567"/>
    <lineage>
        <taxon>Eukaryota</taxon>
        <taxon>Viridiplantae</taxon>
        <taxon>Streptophyta</taxon>
        <taxon>Embryophyta</taxon>
        <taxon>Tracheophyta</taxon>
        <taxon>Spermatophyta</taxon>
        <taxon>Magnoliopsida</taxon>
        <taxon>Liliopsida</taxon>
        <taxon>Poales</taxon>
        <taxon>Poaceae</taxon>
        <taxon>BOP clade</taxon>
        <taxon>Pooideae</taxon>
        <taxon>Triticodae</taxon>
        <taxon>Triticeae</taxon>
        <taxon>Triticinae</taxon>
        <taxon>Triticum</taxon>
    </lineage>
</organism>
<evidence type="ECO:0000313" key="6">
    <source>
        <dbReference type="EMBL" id="VAI42560.1"/>
    </source>
</evidence>
<dbReference type="GO" id="GO:0002758">
    <property type="term" value="P:innate immune response-activating signaling pathway"/>
    <property type="evidence" value="ECO:0007669"/>
    <property type="project" value="UniProtKB-ARBA"/>
</dbReference>
<dbReference type="SUPFAM" id="SSF52058">
    <property type="entry name" value="L domain-like"/>
    <property type="match status" value="1"/>
</dbReference>
<feature type="domain" description="Disease resistance protein winged helix" evidence="4">
    <location>
        <begin position="32"/>
        <end position="105"/>
    </location>
</feature>
<dbReference type="PANTHER" id="PTHR23155">
    <property type="entry name" value="DISEASE RESISTANCE PROTEIN RP"/>
    <property type="match status" value="1"/>
</dbReference>